<dbReference type="InParanoid" id="K5WBL5"/>
<evidence type="ECO:0000313" key="2">
    <source>
        <dbReference type="EMBL" id="EKM56354.1"/>
    </source>
</evidence>
<sequence length="549" mass="60361">MRELKGRLLSTHSMKPSDNLALMEQLSGIAAKVSSLTNKCQKALDAPAHPPMGLQGSLHASARTALEQNRGKKCPAIFLSDPPAPSELPAKRQATDGESQRVQDPHAILRDWKWGKIAAIGPLMDACKGCMPPESALALTKIFEFRPRKSGPPPGVPTPATYAATTSGQLQTGGTQPPSARPPTPAPTKAASAQPKPKLKALVVHVAASWELTKILQVVFSTVVTNLAHRREEGDVCIWVCDWLQHIGEEPNEVIGLNWHNGGVHVDIRFQSRLTVAMHDSLNKGADWFANTTGVTCAATVNFYMPITRITVKALRTHHKVTNQELPIEAIVSAIAQENPWIADRLLHHIQSPKPFWMDSRGGSGMFVFAAYDNCDGMISEGWCKRRLCVFGVNHNIQHHDIALWVSLCNQCWHWEHTGGACRANKLFCSRCSLPHIDVDHSRFCIHPQCQQACLSTMEAQTFCEHVYCASCDSVEHALSSQECSYSCHAGDRDAKKWFSKNPAQFSAQDMRQRGKEYDGEVAVGAERQCRQALVAVEGAPELDDVMPS</sequence>
<dbReference type="AlphaFoldDB" id="K5WBL5"/>
<dbReference type="GeneID" id="18910960"/>
<keyword evidence="3" id="KW-1185">Reference proteome</keyword>
<protein>
    <submittedName>
        <fullName evidence="2">Uncharacterized protein</fullName>
    </submittedName>
</protein>
<dbReference type="OrthoDB" id="2798162at2759"/>
<dbReference type="KEGG" id="pco:PHACADRAFT_193971"/>
<feature type="compositionally biased region" description="Basic and acidic residues" evidence="1">
    <location>
        <begin position="89"/>
        <end position="103"/>
    </location>
</feature>
<feature type="compositionally biased region" description="Low complexity" evidence="1">
    <location>
        <begin position="165"/>
        <end position="178"/>
    </location>
</feature>
<dbReference type="RefSeq" id="XP_007394206.1">
    <property type="nucleotide sequence ID" value="XM_007394144.1"/>
</dbReference>
<reference evidence="2 3" key="1">
    <citation type="journal article" date="2012" name="BMC Genomics">
        <title>Comparative genomics of the white-rot fungi, Phanerochaete carnosa and P. chrysosporium, to elucidate the genetic basis of the distinct wood types they colonize.</title>
        <authorList>
            <person name="Suzuki H."/>
            <person name="MacDonald J."/>
            <person name="Syed K."/>
            <person name="Salamov A."/>
            <person name="Hori C."/>
            <person name="Aerts A."/>
            <person name="Henrissat B."/>
            <person name="Wiebenga A."/>
            <person name="vanKuyk P.A."/>
            <person name="Barry K."/>
            <person name="Lindquist E."/>
            <person name="LaButti K."/>
            <person name="Lapidus A."/>
            <person name="Lucas S."/>
            <person name="Coutinho P."/>
            <person name="Gong Y."/>
            <person name="Samejima M."/>
            <person name="Mahadevan R."/>
            <person name="Abou-Zaid M."/>
            <person name="de Vries R.P."/>
            <person name="Igarashi K."/>
            <person name="Yadav J.S."/>
            <person name="Grigoriev I.V."/>
            <person name="Master E.R."/>
        </authorList>
    </citation>
    <scope>NUCLEOTIDE SEQUENCE [LARGE SCALE GENOMIC DNA]</scope>
    <source>
        <strain evidence="2 3">HHB-10118-sp</strain>
    </source>
</reference>
<organism evidence="2 3">
    <name type="scientific">Phanerochaete carnosa (strain HHB-10118-sp)</name>
    <name type="common">White-rot fungus</name>
    <name type="synonym">Peniophora carnosa</name>
    <dbReference type="NCBI Taxonomy" id="650164"/>
    <lineage>
        <taxon>Eukaryota</taxon>
        <taxon>Fungi</taxon>
        <taxon>Dikarya</taxon>
        <taxon>Basidiomycota</taxon>
        <taxon>Agaricomycotina</taxon>
        <taxon>Agaricomycetes</taxon>
        <taxon>Polyporales</taxon>
        <taxon>Phanerochaetaceae</taxon>
        <taxon>Phanerochaete</taxon>
    </lineage>
</organism>
<accession>K5WBL5</accession>
<evidence type="ECO:0000256" key="1">
    <source>
        <dbReference type="SAM" id="MobiDB-lite"/>
    </source>
</evidence>
<feature type="region of interest" description="Disordered" evidence="1">
    <location>
        <begin position="79"/>
        <end position="103"/>
    </location>
</feature>
<feature type="region of interest" description="Disordered" evidence="1">
    <location>
        <begin position="146"/>
        <end position="194"/>
    </location>
</feature>
<name>K5WBL5_PHACS</name>
<evidence type="ECO:0000313" key="3">
    <source>
        <dbReference type="Proteomes" id="UP000008370"/>
    </source>
</evidence>
<dbReference type="HOGENOM" id="CLU_496153_0_0_1"/>
<proteinExistence type="predicted"/>
<gene>
    <name evidence="2" type="ORF">PHACADRAFT_193971</name>
</gene>
<dbReference type="Proteomes" id="UP000008370">
    <property type="component" value="Unassembled WGS sequence"/>
</dbReference>
<dbReference type="EMBL" id="JH930471">
    <property type="protein sequence ID" value="EKM56354.1"/>
    <property type="molecule type" value="Genomic_DNA"/>
</dbReference>